<dbReference type="InterPro" id="IPR004358">
    <property type="entry name" value="Sig_transdc_His_kin-like_C"/>
</dbReference>
<name>A0ABS2PBF3_9BACL</name>
<evidence type="ECO:0000256" key="9">
    <source>
        <dbReference type="ARBA" id="ARBA00022777"/>
    </source>
</evidence>
<keyword evidence="8" id="KW-0547">Nucleotide-binding</keyword>
<keyword evidence="10" id="KW-0067">ATP-binding</keyword>
<comment type="subcellular location">
    <subcellularLocation>
        <location evidence="2">Cell membrane</location>
        <topology evidence="2">Multi-pass membrane protein</topology>
    </subcellularLocation>
</comment>
<dbReference type="SUPFAM" id="SSF47384">
    <property type="entry name" value="Homodimeric domain of signal transducing histidine kinase"/>
    <property type="match status" value="1"/>
</dbReference>
<dbReference type="PANTHER" id="PTHR45528:SF1">
    <property type="entry name" value="SENSOR HISTIDINE KINASE CPXA"/>
    <property type="match status" value="1"/>
</dbReference>
<dbReference type="CDD" id="cd00082">
    <property type="entry name" value="HisKA"/>
    <property type="match status" value="1"/>
</dbReference>
<keyword evidence="4" id="KW-1003">Cell membrane</keyword>
<dbReference type="SMART" id="SM00388">
    <property type="entry name" value="HisKA"/>
    <property type="match status" value="1"/>
</dbReference>
<dbReference type="Pfam" id="PF00512">
    <property type="entry name" value="HisKA"/>
    <property type="match status" value="1"/>
</dbReference>
<keyword evidence="19" id="KW-1185">Reference proteome</keyword>
<dbReference type="Pfam" id="PF00672">
    <property type="entry name" value="HAMP"/>
    <property type="match status" value="1"/>
</dbReference>
<evidence type="ECO:0000259" key="16">
    <source>
        <dbReference type="PROSITE" id="PS50109"/>
    </source>
</evidence>
<dbReference type="CDD" id="cd06225">
    <property type="entry name" value="HAMP"/>
    <property type="match status" value="1"/>
</dbReference>
<feature type="domain" description="Histidine kinase" evidence="16">
    <location>
        <begin position="269"/>
        <end position="487"/>
    </location>
</feature>
<evidence type="ECO:0000256" key="13">
    <source>
        <dbReference type="ARBA" id="ARBA00023136"/>
    </source>
</evidence>
<dbReference type="Pfam" id="PF02518">
    <property type="entry name" value="HATPase_c"/>
    <property type="match status" value="1"/>
</dbReference>
<reference evidence="18 19" key="1">
    <citation type="submission" date="2021-01" db="EMBL/GenBank/DDBJ databases">
        <title>Genomic Encyclopedia of Type Strains, Phase IV (KMG-IV): sequencing the most valuable type-strain genomes for metagenomic binning, comparative biology and taxonomic classification.</title>
        <authorList>
            <person name="Goeker M."/>
        </authorList>
    </citation>
    <scope>NUCLEOTIDE SEQUENCE [LARGE SCALE GENOMIC DNA]</scope>
    <source>
        <strain evidence="18 19">DSM 25540</strain>
    </source>
</reference>
<evidence type="ECO:0000256" key="5">
    <source>
        <dbReference type="ARBA" id="ARBA00022553"/>
    </source>
</evidence>
<dbReference type="SUPFAM" id="SSF55874">
    <property type="entry name" value="ATPase domain of HSP90 chaperone/DNA topoisomerase II/histidine kinase"/>
    <property type="match status" value="1"/>
</dbReference>
<evidence type="ECO:0000256" key="14">
    <source>
        <dbReference type="SAM" id="MobiDB-lite"/>
    </source>
</evidence>
<dbReference type="InterPro" id="IPR003660">
    <property type="entry name" value="HAMP_dom"/>
</dbReference>
<keyword evidence="12" id="KW-0902">Two-component regulatory system</keyword>
<protein>
    <recommendedName>
        <fullName evidence="3">histidine kinase</fullName>
        <ecNumber evidence="3">2.7.13.3</ecNumber>
    </recommendedName>
</protein>
<keyword evidence="11 15" id="KW-1133">Transmembrane helix</keyword>
<dbReference type="CDD" id="cd00075">
    <property type="entry name" value="HATPase"/>
    <property type="match status" value="1"/>
</dbReference>
<dbReference type="PANTHER" id="PTHR45528">
    <property type="entry name" value="SENSOR HISTIDINE KINASE CPXA"/>
    <property type="match status" value="1"/>
</dbReference>
<evidence type="ECO:0000256" key="15">
    <source>
        <dbReference type="SAM" id="Phobius"/>
    </source>
</evidence>
<dbReference type="GO" id="GO:0016301">
    <property type="term" value="F:kinase activity"/>
    <property type="evidence" value="ECO:0007669"/>
    <property type="project" value="UniProtKB-KW"/>
</dbReference>
<dbReference type="PROSITE" id="PS50885">
    <property type="entry name" value="HAMP"/>
    <property type="match status" value="1"/>
</dbReference>
<evidence type="ECO:0000256" key="12">
    <source>
        <dbReference type="ARBA" id="ARBA00023012"/>
    </source>
</evidence>
<proteinExistence type="predicted"/>
<comment type="catalytic activity">
    <reaction evidence="1">
        <text>ATP + protein L-histidine = ADP + protein N-phospho-L-histidine.</text>
        <dbReference type="EC" id="2.7.13.3"/>
    </reaction>
</comment>
<dbReference type="InterPro" id="IPR005467">
    <property type="entry name" value="His_kinase_dom"/>
</dbReference>
<dbReference type="RefSeq" id="WP_204696313.1">
    <property type="nucleotide sequence ID" value="NZ_JAFBEC010000003.1"/>
</dbReference>
<dbReference type="EC" id="2.7.13.3" evidence="3"/>
<sequence>MSIRIKLLLSYVLMTIVPIGLFILFLHLLFQLFLTNIDDMKQFYSIENGTVEDFFYDELATVSSLQQIASTDPDALLNESVITEFEDMLNHRQIDIVVRRDDQIIHTTSNEAQPNLPQLPTHQSPNRDGLLNDQGYLRNGDHSWAYVSSDFYFDDDRHGSLFITLDLSPVDAFLTQVVPLVIAGFIFVYLLTNAVITYVFSKHIILPLKKLNTSAQAIAHGDLNQQTAITRQDEVGELAAAFENMRTQLQQSKAIQESYEVNRKALINNISHDLKTPITSIQGHVQGILDGVAEDQNKLEKYMQIIHSKSSEMDKLIDELFLYSKLDMNSIPFQFENVNLTHYLHDIKETFELEYDDIAFSTELAIDPTTMVVADRDQLYKVFANITSNSVKFMNKANKTIKLSAMLDGSYVSIAMTDNGSGVEKQEIPYLFDRFYRTEASQSSERIGSGIGLAIVKQIIDAHGGSVHVHSVINEGTTITFALPIAQQIETEENEDEANSNY</sequence>
<evidence type="ECO:0000256" key="4">
    <source>
        <dbReference type="ARBA" id="ARBA00022475"/>
    </source>
</evidence>
<evidence type="ECO:0000256" key="8">
    <source>
        <dbReference type="ARBA" id="ARBA00022741"/>
    </source>
</evidence>
<gene>
    <name evidence="18" type="ORF">JOD17_001281</name>
</gene>
<evidence type="ECO:0000256" key="3">
    <source>
        <dbReference type="ARBA" id="ARBA00012438"/>
    </source>
</evidence>
<accession>A0ABS2PBF3</accession>
<evidence type="ECO:0000256" key="6">
    <source>
        <dbReference type="ARBA" id="ARBA00022679"/>
    </source>
</evidence>
<keyword evidence="13 15" id="KW-0472">Membrane</keyword>
<dbReference type="InterPro" id="IPR036097">
    <property type="entry name" value="HisK_dim/P_sf"/>
</dbReference>
<dbReference type="SUPFAM" id="SSF158472">
    <property type="entry name" value="HAMP domain-like"/>
    <property type="match status" value="1"/>
</dbReference>
<dbReference type="InterPro" id="IPR003594">
    <property type="entry name" value="HATPase_dom"/>
</dbReference>
<feature type="transmembrane region" description="Helical" evidence="15">
    <location>
        <begin position="7"/>
        <end position="30"/>
    </location>
</feature>
<feature type="region of interest" description="Disordered" evidence="14">
    <location>
        <begin position="109"/>
        <end position="131"/>
    </location>
</feature>
<evidence type="ECO:0000256" key="11">
    <source>
        <dbReference type="ARBA" id="ARBA00022989"/>
    </source>
</evidence>
<keyword evidence="6" id="KW-0808">Transferase</keyword>
<evidence type="ECO:0000256" key="10">
    <source>
        <dbReference type="ARBA" id="ARBA00022840"/>
    </source>
</evidence>
<dbReference type="PROSITE" id="PS50109">
    <property type="entry name" value="HIS_KIN"/>
    <property type="match status" value="1"/>
</dbReference>
<dbReference type="InterPro" id="IPR003661">
    <property type="entry name" value="HisK_dim/P_dom"/>
</dbReference>
<evidence type="ECO:0000256" key="7">
    <source>
        <dbReference type="ARBA" id="ARBA00022692"/>
    </source>
</evidence>
<feature type="domain" description="HAMP" evidence="17">
    <location>
        <begin position="202"/>
        <end position="254"/>
    </location>
</feature>
<dbReference type="SMART" id="SM00387">
    <property type="entry name" value="HATPase_c"/>
    <property type="match status" value="1"/>
</dbReference>
<dbReference type="Proteomes" id="UP000741863">
    <property type="component" value="Unassembled WGS sequence"/>
</dbReference>
<dbReference type="SMART" id="SM00304">
    <property type="entry name" value="HAMP"/>
    <property type="match status" value="1"/>
</dbReference>
<evidence type="ECO:0000256" key="1">
    <source>
        <dbReference type="ARBA" id="ARBA00000085"/>
    </source>
</evidence>
<evidence type="ECO:0000313" key="19">
    <source>
        <dbReference type="Proteomes" id="UP000741863"/>
    </source>
</evidence>
<feature type="compositionally biased region" description="Polar residues" evidence="14">
    <location>
        <begin position="109"/>
        <end position="126"/>
    </location>
</feature>
<dbReference type="EMBL" id="JAFBEC010000003">
    <property type="protein sequence ID" value="MBM7632188.1"/>
    <property type="molecule type" value="Genomic_DNA"/>
</dbReference>
<keyword evidence="7 15" id="KW-0812">Transmembrane</keyword>
<dbReference type="InterPro" id="IPR050398">
    <property type="entry name" value="HssS/ArlS-like"/>
</dbReference>
<evidence type="ECO:0000256" key="2">
    <source>
        <dbReference type="ARBA" id="ARBA00004651"/>
    </source>
</evidence>
<organism evidence="18 19">
    <name type="scientific">Geomicrobium sediminis</name>
    <dbReference type="NCBI Taxonomy" id="1347788"/>
    <lineage>
        <taxon>Bacteria</taxon>
        <taxon>Bacillati</taxon>
        <taxon>Bacillota</taxon>
        <taxon>Bacilli</taxon>
        <taxon>Bacillales</taxon>
        <taxon>Geomicrobium</taxon>
    </lineage>
</organism>
<feature type="transmembrane region" description="Helical" evidence="15">
    <location>
        <begin position="177"/>
        <end position="200"/>
    </location>
</feature>
<dbReference type="PRINTS" id="PR00344">
    <property type="entry name" value="BCTRLSENSOR"/>
</dbReference>
<dbReference type="Gene3D" id="1.10.287.130">
    <property type="match status" value="1"/>
</dbReference>
<dbReference type="InterPro" id="IPR036890">
    <property type="entry name" value="HATPase_C_sf"/>
</dbReference>
<keyword evidence="9 18" id="KW-0418">Kinase</keyword>
<evidence type="ECO:0000313" key="18">
    <source>
        <dbReference type="EMBL" id="MBM7632188.1"/>
    </source>
</evidence>
<dbReference type="Gene3D" id="6.10.340.10">
    <property type="match status" value="1"/>
</dbReference>
<dbReference type="Gene3D" id="3.30.565.10">
    <property type="entry name" value="Histidine kinase-like ATPase, C-terminal domain"/>
    <property type="match status" value="1"/>
</dbReference>
<evidence type="ECO:0000259" key="17">
    <source>
        <dbReference type="PROSITE" id="PS50885"/>
    </source>
</evidence>
<comment type="caution">
    <text evidence="18">The sequence shown here is derived from an EMBL/GenBank/DDBJ whole genome shotgun (WGS) entry which is preliminary data.</text>
</comment>
<keyword evidence="5" id="KW-0597">Phosphoprotein</keyword>